<keyword evidence="1" id="KW-0175">Coiled coil</keyword>
<name>A0A2U1MD18_ARTAN</name>
<dbReference type="Gene3D" id="2.40.70.10">
    <property type="entry name" value="Acid Proteases"/>
    <property type="match status" value="1"/>
</dbReference>
<gene>
    <name evidence="2" type="ORF">CTI12_AA393950</name>
</gene>
<proteinExistence type="predicted"/>
<comment type="caution">
    <text evidence="2">The sequence shown here is derived from an EMBL/GenBank/DDBJ whole genome shotgun (WGS) entry which is preliminary data.</text>
</comment>
<dbReference type="InterPro" id="IPR021109">
    <property type="entry name" value="Peptidase_aspartic_dom_sf"/>
</dbReference>
<feature type="coiled-coil region" evidence="1">
    <location>
        <begin position="11"/>
        <end position="52"/>
    </location>
</feature>
<evidence type="ECO:0000313" key="2">
    <source>
        <dbReference type="EMBL" id="PWA59154.1"/>
    </source>
</evidence>
<evidence type="ECO:0000313" key="3">
    <source>
        <dbReference type="Proteomes" id="UP000245207"/>
    </source>
</evidence>
<reference evidence="2 3" key="1">
    <citation type="journal article" date="2018" name="Mol. Plant">
        <title>The genome of Artemisia annua provides insight into the evolution of Asteraceae family and artemisinin biosynthesis.</title>
        <authorList>
            <person name="Shen Q."/>
            <person name="Zhang L."/>
            <person name="Liao Z."/>
            <person name="Wang S."/>
            <person name="Yan T."/>
            <person name="Shi P."/>
            <person name="Liu M."/>
            <person name="Fu X."/>
            <person name="Pan Q."/>
            <person name="Wang Y."/>
            <person name="Lv Z."/>
            <person name="Lu X."/>
            <person name="Zhang F."/>
            <person name="Jiang W."/>
            <person name="Ma Y."/>
            <person name="Chen M."/>
            <person name="Hao X."/>
            <person name="Li L."/>
            <person name="Tang Y."/>
            <person name="Lv G."/>
            <person name="Zhou Y."/>
            <person name="Sun X."/>
            <person name="Brodelius P.E."/>
            <person name="Rose J.K.C."/>
            <person name="Tang K."/>
        </authorList>
    </citation>
    <scope>NUCLEOTIDE SEQUENCE [LARGE SCALE GENOMIC DNA]</scope>
    <source>
        <strain evidence="3">cv. Huhao1</strain>
        <tissue evidence="2">Leaf</tissue>
    </source>
</reference>
<dbReference type="EMBL" id="PKPP01005704">
    <property type="protein sequence ID" value="PWA59154.1"/>
    <property type="molecule type" value="Genomic_DNA"/>
</dbReference>
<sequence>MGDLVKESAAIKNLKTQIGQLAKNIQLKKSEIDLEECKVLSLQEENDEVQRDADIGSKFCGISYLQENNFAYERIPSQLPEKEPNPGKFLLPCTIDMSRATPKVIVDNVLLRVNKFIFPGDFLIIDMIDEHNNNLILGRSFLATSHANIKVFEKEITLENGEDRITFNHNGSLKSVNTSLEEVCMINEANNTSVPKNPDIYTNPVLCDLESCENCNFNPFEESVSYSKQAQDRHDQIMSRIIDRRNPVLKNHYCNPIMMWTCFHGIERRDIEFGNLSFHDWYRVRFGNNIINEKVIKGFQQDYDYYRSNFFDECQSNLPNEVFNEKWITRNFGTANIDKKTRLKAFVEWMIDSYSDKLDAPEELKIGVKWYMLQDIWEKCERTFKKGRKFWHEVELEAMEVHGCQLEGSRHDPPEVKVETFKVRKYTMDGVGSFISIDKTIDKQLPVGRMNGAKFKELIREEMHTQLGVRREFQPKSLLVYDLLWSFVPFSFDESRADDRFRVLETIPPPMAYLITWMSDRILSRVLLEFCVMLTSMSMKGNRSSGYRMLQTGQLILSRKDNPQITVLVKDVGTESFSFSKKDLKTELFTV</sequence>
<protein>
    <recommendedName>
        <fullName evidence="4">Reverse transcriptase domain-containing protein</fullName>
    </recommendedName>
</protein>
<keyword evidence="3" id="KW-1185">Reference proteome</keyword>
<evidence type="ECO:0008006" key="4">
    <source>
        <dbReference type="Google" id="ProtNLM"/>
    </source>
</evidence>
<dbReference type="AlphaFoldDB" id="A0A2U1MD18"/>
<evidence type="ECO:0000256" key="1">
    <source>
        <dbReference type="SAM" id="Coils"/>
    </source>
</evidence>
<accession>A0A2U1MD18</accession>
<dbReference type="PANTHER" id="PTHR33067">
    <property type="entry name" value="RNA-DIRECTED DNA POLYMERASE-RELATED"/>
    <property type="match status" value="1"/>
</dbReference>
<organism evidence="2 3">
    <name type="scientific">Artemisia annua</name>
    <name type="common">Sweet wormwood</name>
    <dbReference type="NCBI Taxonomy" id="35608"/>
    <lineage>
        <taxon>Eukaryota</taxon>
        <taxon>Viridiplantae</taxon>
        <taxon>Streptophyta</taxon>
        <taxon>Embryophyta</taxon>
        <taxon>Tracheophyta</taxon>
        <taxon>Spermatophyta</taxon>
        <taxon>Magnoliopsida</taxon>
        <taxon>eudicotyledons</taxon>
        <taxon>Gunneridae</taxon>
        <taxon>Pentapetalae</taxon>
        <taxon>asterids</taxon>
        <taxon>campanulids</taxon>
        <taxon>Asterales</taxon>
        <taxon>Asteraceae</taxon>
        <taxon>Asteroideae</taxon>
        <taxon>Anthemideae</taxon>
        <taxon>Artemisiinae</taxon>
        <taxon>Artemisia</taxon>
    </lineage>
</organism>
<dbReference type="Proteomes" id="UP000245207">
    <property type="component" value="Unassembled WGS sequence"/>
</dbReference>